<gene>
    <name evidence="3" type="ORF">PINE0816_LOCUS6115</name>
</gene>
<sequence>MTSSTVYILLLLGAIDFPTTNIRVSSFSLIPHFSRSARHCAPSALCWELNRGTPSSSTASITTLSMGKGFNRMKKQSDIKKANNNKDSSQPKSGDQKSQESIRETNDLKRFEYLLDSDTRSIDAYDDDNYLTPEQEEKEMTASFTGVDRIFEGDPAPDMPFEDLINMRTGVSLKKEGAEQLLPWRNDKKKPNDFMLVISDPRPKSSALRSTVLSAVRDLPRDALDRLIIINVDTPQENSKFAKKNKLWDQNFKMFSDSNRDWMKSYTALGEEVCSQLFMST</sequence>
<organism evidence="3">
    <name type="scientific">Proboscia inermis</name>
    <dbReference type="NCBI Taxonomy" id="420281"/>
    <lineage>
        <taxon>Eukaryota</taxon>
        <taxon>Sar</taxon>
        <taxon>Stramenopiles</taxon>
        <taxon>Ochrophyta</taxon>
        <taxon>Bacillariophyta</taxon>
        <taxon>Coscinodiscophyceae</taxon>
        <taxon>Rhizosoleniophycidae</taxon>
        <taxon>Rhizosoleniales</taxon>
        <taxon>Rhizosoleniaceae</taxon>
        <taxon>Proboscia</taxon>
    </lineage>
</organism>
<accession>A0A7S0C1F5</accession>
<evidence type="ECO:0000313" key="3">
    <source>
        <dbReference type="EMBL" id="CAD8409992.1"/>
    </source>
</evidence>
<dbReference type="EMBL" id="HBEL01012730">
    <property type="protein sequence ID" value="CAD8409992.1"/>
    <property type="molecule type" value="Transcribed_RNA"/>
</dbReference>
<feature type="signal peptide" evidence="2">
    <location>
        <begin position="1"/>
        <end position="21"/>
    </location>
</feature>
<name>A0A7S0C1F5_9STRA</name>
<feature type="chain" id="PRO_5031430895" evidence="2">
    <location>
        <begin position="22"/>
        <end position="281"/>
    </location>
</feature>
<keyword evidence="2" id="KW-0732">Signal</keyword>
<evidence type="ECO:0000256" key="1">
    <source>
        <dbReference type="SAM" id="MobiDB-lite"/>
    </source>
</evidence>
<feature type="compositionally biased region" description="Basic and acidic residues" evidence="1">
    <location>
        <begin position="94"/>
        <end position="103"/>
    </location>
</feature>
<proteinExistence type="predicted"/>
<reference evidence="3" key="1">
    <citation type="submission" date="2021-01" db="EMBL/GenBank/DDBJ databases">
        <authorList>
            <person name="Corre E."/>
            <person name="Pelletier E."/>
            <person name="Niang G."/>
            <person name="Scheremetjew M."/>
            <person name="Finn R."/>
            <person name="Kale V."/>
            <person name="Holt S."/>
            <person name="Cochrane G."/>
            <person name="Meng A."/>
            <person name="Brown T."/>
            <person name="Cohen L."/>
        </authorList>
    </citation>
    <scope>NUCLEOTIDE SEQUENCE</scope>
    <source>
        <strain evidence="3">CCAP1064/1</strain>
    </source>
</reference>
<dbReference type="AlphaFoldDB" id="A0A7S0C1F5"/>
<protein>
    <submittedName>
        <fullName evidence="3">Uncharacterized protein</fullName>
    </submittedName>
</protein>
<evidence type="ECO:0000256" key="2">
    <source>
        <dbReference type="SAM" id="SignalP"/>
    </source>
</evidence>
<feature type="region of interest" description="Disordered" evidence="1">
    <location>
        <begin position="73"/>
        <end position="103"/>
    </location>
</feature>